<reference evidence="1 2" key="1">
    <citation type="submission" date="2019-12" db="EMBL/GenBank/DDBJ databases">
        <title>Genomic-based taxomic classification of the family Erythrobacteraceae.</title>
        <authorList>
            <person name="Xu L."/>
        </authorList>
    </citation>
    <scope>NUCLEOTIDE SEQUENCE [LARGE SCALE GENOMIC DNA]</scope>
    <source>
        <strain evidence="1 2">LMG 29519</strain>
    </source>
</reference>
<sequence>MTHEERIERLMHSASNCTHMLHAIDRKMADALVCLEEGRDEECKQLIAQLKDALPQAIAVLDLEK</sequence>
<accession>A0A6I4U5G1</accession>
<dbReference type="Proteomes" id="UP000429229">
    <property type="component" value="Unassembled WGS sequence"/>
</dbReference>
<proteinExistence type="predicted"/>
<dbReference type="RefSeq" id="WP_160617186.1">
    <property type="nucleotide sequence ID" value="NZ_WTYR01000001.1"/>
</dbReference>
<organism evidence="1 2">
    <name type="scientific">Alteriqipengyuania halimionae</name>
    <dbReference type="NCBI Taxonomy" id="1926630"/>
    <lineage>
        <taxon>Bacteria</taxon>
        <taxon>Pseudomonadati</taxon>
        <taxon>Pseudomonadota</taxon>
        <taxon>Alphaproteobacteria</taxon>
        <taxon>Sphingomonadales</taxon>
        <taxon>Erythrobacteraceae</taxon>
        <taxon>Alteriqipengyuania</taxon>
    </lineage>
</organism>
<dbReference type="OrthoDB" id="7433535at2"/>
<keyword evidence="2" id="KW-1185">Reference proteome</keyword>
<protein>
    <submittedName>
        <fullName evidence="1">Uncharacterized protein</fullName>
    </submittedName>
</protein>
<dbReference type="AlphaFoldDB" id="A0A6I4U5G1"/>
<dbReference type="EMBL" id="WTYR01000001">
    <property type="protein sequence ID" value="MXP10604.1"/>
    <property type="molecule type" value="Genomic_DNA"/>
</dbReference>
<gene>
    <name evidence="1" type="ORF">GRI68_10490</name>
</gene>
<evidence type="ECO:0000313" key="1">
    <source>
        <dbReference type="EMBL" id="MXP10604.1"/>
    </source>
</evidence>
<comment type="caution">
    <text evidence="1">The sequence shown here is derived from an EMBL/GenBank/DDBJ whole genome shotgun (WGS) entry which is preliminary data.</text>
</comment>
<evidence type="ECO:0000313" key="2">
    <source>
        <dbReference type="Proteomes" id="UP000429229"/>
    </source>
</evidence>
<name>A0A6I4U5G1_9SPHN</name>